<reference evidence="1" key="1">
    <citation type="journal article" date="2021" name="Sci. Rep.">
        <title>Diploid genomic architecture of Nitzschia inconspicua, an elite biomass production diatom.</title>
        <authorList>
            <person name="Oliver A."/>
            <person name="Podell S."/>
            <person name="Pinowska A."/>
            <person name="Traller J.C."/>
            <person name="Smith S.R."/>
            <person name="McClure R."/>
            <person name="Beliaev A."/>
            <person name="Bohutskyi P."/>
            <person name="Hill E.A."/>
            <person name="Rabines A."/>
            <person name="Zheng H."/>
            <person name="Allen L.Z."/>
            <person name="Kuo A."/>
            <person name="Grigoriev I.V."/>
            <person name="Allen A.E."/>
            <person name="Hazlebeck D."/>
            <person name="Allen E.E."/>
        </authorList>
    </citation>
    <scope>NUCLEOTIDE SEQUENCE</scope>
    <source>
        <strain evidence="1">Hildebrandi</strain>
    </source>
</reference>
<keyword evidence="2" id="KW-1185">Reference proteome</keyword>
<accession>A0A9K3Q1M1</accession>
<protein>
    <submittedName>
        <fullName evidence="1">Uncharacterized protein</fullName>
    </submittedName>
</protein>
<reference evidence="1" key="2">
    <citation type="submission" date="2021-04" db="EMBL/GenBank/DDBJ databases">
        <authorList>
            <person name="Podell S."/>
        </authorList>
    </citation>
    <scope>NUCLEOTIDE SEQUENCE</scope>
    <source>
        <strain evidence="1">Hildebrandi</strain>
    </source>
</reference>
<sequence length="143" mass="16181">MSESVVGSRIRGWRHHLSLHSRKSWTRIIQHTNKYGERDAKDLTPINNNKKNAWTDFIAVIFVLLECQIQTNEQNGGGRIGFHPTSNPTLDSTVSKKIQGDATQHSLLRPRQTGGWKIALMILLKFKNSLEGVVVNVICIIPR</sequence>
<evidence type="ECO:0000313" key="2">
    <source>
        <dbReference type="Proteomes" id="UP000693970"/>
    </source>
</evidence>
<dbReference type="EMBL" id="JAGRRH010000007">
    <property type="protein sequence ID" value="KAG7367618.1"/>
    <property type="molecule type" value="Genomic_DNA"/>
</dbReference>
<gene>
    <name evidence="1" type="ORF">IV203_030289</name>
</gene>
<comment type="caution">
    <text evidence="1">The sequence shown here is derived from an EMBL/GenBank/DDBJ whole genome shotgun (WGS) entry which is preliminary data.</text>
</comment>
<evidence type="ECO:0000313" key="1">
    <source>
        <dbReference type="EMBL" id="KAG7367618.1"/>
    </source>
</evidence>
<organism evidence="1 2">
    <name type="scientific">Nitzschia inconspicua</name>
    <dbReference type="NCBI Taxonomy" id="303405"/>
    <lineage>
        <taxon>Eukaryota</taxon>
        <taxon>Sar</taxon>
        <taxon>Stramenopiles</taxon>
        <taxon>Ochrophyta</taxon>
        <taxon>Bacillariophyta</taxon>
        <taxon>Bacillariophyceae</taxon>
        <taxon>Bacillariophycidae</taxon>
        <taxon>Bacillariales</taxon>
        <taxon>Bacillariaceae</taxon>
        <taxon>Nitzschia</taxon>
    </lineage>
</organism>
<proteinExistence type="predicted"/>
<name>A0A9K3Q1M1_9STRA</name>
<dbReference type="AlphaFoldDB" id="A0A9K3Q1M1"/>
<dbReference type="Proteomes" id="UP000693970">
    <property type="component" value="Unassembled WGS sequence"/>
</dbReference>